<keyword evidence="2" id="KW-1185">Reference proteome</keyword>
<evidence type="ECO:0000313" key="1">
    <source>
        <dbReference type="EMBL" id="APU14974.1"/>
    </source>
</evidence>
<dbReference type="AlphaFoldDB" id="A0AAC9PRZ5"/>
<evidence type="ECO:0000313" key="2">
    <source>
        <dbReference type="Proteomes" id="UP000185511"/>
    </source>
</evidence>
<sequence>MTVLFTTPPVSGRQNPGMPTQITEFRAPTRRALDFLDGHARLLERRLAQAWFAAPDPQHAHAVLHALEGHRNADGGLGHGLEADVLAPDSQPLAVDFALEVVEQVLQSPSGQHDSVRDHAHAFAAGLPAYLAARAQDDGGLPIVLPTIAAYPRAEHWGDGEFPAGLNPTASIVSRLRALEITSDWTTAAEQFCARHIETLRTAESLDAHTALTVFCFLDHAAEQDRAREVAAEIAARAATWTSFHLYPGSGYGLGPLDFAPGPDHPRRGLFPADAVEAHLDAIQQTQQPDGGWPLSWQPPGPASELAWRGVLALRNARLLHAFGR</sequence>
<dbReference type="KEGG" id="acad:UA74_14580"/>
<accession>A0AAC9PRZ5</accession>
<organism evidence="1 2">
    <name type="scientific">Actinoalloteichus fjordicus</name>
    <dbReference type="NCBI Taxonomy" id="1612552"/>
    <lineage>
        <taxon>Bacteria</taxon>
        <taxon>Bacillati</taxon>
        <taxon>Actinomycetota</taxon>
        <taxon>Actinomycetes</taxon>
        <taxon>Pseudonocardiales</taxon>
        <taxon>Pseudonocardiaceae</taxon>
        <taxon>Actinoalloteichus</taxon>
    </lineage>
</organism>
<name>A0AAC9PRZ5_9PSEU</name>
<dbReference type="EMBL" id="CP016076">
    <property type="protein sequence ID" value="APU14974.1"/>
    <property type="molecule type" value="Genomic_DNA"/>
</dbReference>
<reference evidence="2" key="1">
    <citation type="submission" date="2016-06" db="EMBL/GenBank/DDBJ databases">
        <title>Complete genome sequence of Actinoalloteichus fjordicus DSM 46855 (=ADI127-17), type strain of the new species Actinoalloteichus fjordicus.</title>
        <authorList>
            <person name="Ruckert C."/>
            <person name="Nouioui I."/>
            <person name="Willmese J."/>
            <person name="van Wezel G."/>
            <person name="Klenk H.-P."/>
            <person name="Kalinowski J."/>
            <person name="Zotchev S.B."/>
        </authorList>
    </citation>
    <scope>NUCLEOTIDE SEQUENCE [LARGE SCALE GENOMIC DNA]</scope>
    <source>
        <strain evidence="2">ADI127-7</strain>
    </source>
</reference>
<protein>
    <submittedName>
        <fullName evidence="1">Uncharacterized protein</fullName>
    </submittedName>
</protein>
<dbReference type="Proteomes" id="UP000185511">
    <property type="component" value="Chromosome"/>
</dbReference>
<proteinExistence type="predicted"/>
<gene>
    <name evidence="1" type="ORF">UA74_14580</name>
</gene>